<dbReference type="SUPFAM" id="SSF53448">
    <property type="entry name" value="Nucleotide-diphospho-sugar transferases"/>
    <property type="match status" value="1"/>
</dbReference>
<evidence type="ECO:0000256" key="1">
    <source>
        <dbReference type="ARBA" id="ARBA00022842"/>
    </source>
</evidence>
<dbReference type="HOGENOM" id="CLU_061980_4_1_4"/>
<name>B1XYE1_LEPCP</name>
<keyword evidence="4" id="KW-1185">Reference proteome</keyword>
<dbReference type="OrthoDB" id="5298793at2"/>
<feature type="domain" description="MobA-like NTP transferase" evidence="2">
    <location>
        <begin position="10"/>
        <end position="172"/>
    </location>
</feature>
<dbReference type="PANTHER" id="PTHR43777">
    <property type="entry name" value="MOLYBDENUM COFACTOR CYTIDYLYLTRANSFERASE"/>
    <property type="match status" value="1"/>
</dbReference>
<dbReference type="RefSeq" id="WP_012347940.1">
    <property type="nucleotide sequence ID" value="NC_010524.1"/>
</dbReference>
<protein>
    <recommendedName>
        <fullName evidence="2">MobA-like NTP transferase domain-containing protein</fullName>
    </recommendedName>
</protein>
<keyword evidence="1" id="KW-0460">Magnesium</keyword>
<reference evidence="3 4" key="1">
    <citation type="submission" date="2008-03" db="EMBL/GenBank/DDBJ databases">
        <title>Complete sequence of Leptothrix cholodnii SP-6.</title>
        <authorList>
            <consortium name="US DOE Joint Genome Institute"/>
            <person name="Copeland A."/>
            <person name="Lucas S."/>
            <person name="Lapidus A."/>
            <person name="Glavina del Rio T."/>
            <person name="Dalin E."/>
            <person name="Tice H."/>
            <person name="Bruce D."/>
            <person name="Goodwin L."/>
            <person name="Pitluck S."/>
            <person name="Chertkov O."/>
            <person name="Brettin T."/>
            <person name="Detter J.C."/>
            <person name="Han C."/>
            <person name="Kuske C.R."/>
            <person name="Schmutz J."/>
            <person name="Larimer F."/>
            <person name="Land M."/>
            <person name="Hauser L."/>
            <person name="Kyrpides N."/>
            <person name="Lykidis A."/>
            <person name="Emerson D."/>
            <person name="Richardson P."/>
        </authorList>
    </citation>
    <scope>NUCLEOTIDE SEQUENCE [LARGE SCALE GENOMIC DNA]</scope>
    <source>
        <strain evidence="4">ATCC 51168 / LMG 8142 / SP-6</strain>
    </source>
</reference>
<dbReference type="AlphaFoldDB" id="B1XYE1"/>
<dbReference type="GO" id="GO:0016779">
    <property type="term" value="F:nucleotidyltransferase activity"/>
    <property type="evidence" value="ECO:0007669"/>
    <property type="project" value="UniProtKB-ARBA"/>
</dbReference>
<organism evidence="3 4">
    <name type="scientific">Leptothrix cholodnii (strain ATCC 51168 / LMG 8142 / SP-6)</name>
    <name type="common">Leptothrix discophora (strain SP-6)</name>
    <dbReference type="NCBI Taxonomy" id="395495"/>
    <lineage>
        <taxon>Bacteria</taxon>
        <taxon>Pseudomonadati</taxon>
        <taxon>Pseudomonadota</taxon>
        <taxon>Betaproteobacteria</taxon>
        <taxon>Burkholderiales</taxon>
        <taxon>Sphaerotilaceae</taxon>
        <taxon>Leptothrix</taxon>
    </lineage>
</organism>
<dbReference type="CDD" id="cd04182">
    <property type="entry name" value="GT_2_like_f"/>
    <property type="match status" value="1"/>
</dbReference>
<sequence>MTAVRGLPMVVVLAAGRGERFDGEGHKLAQSLGHTSVLAATLEQVLAAGLPCVVVTTAALVPLAQQVVAARDIVLLPPVGTHTHEPLGMGYSIATGVSARAHANGWMVLPGDMPLVRPETLRQVAHAMSQYPVVYAQHRGRRGHPVGFSAELYTELVTLSGDEGARRLIARYPAHGIEVDDPGVLLDVDTQADLLAARSAQLNLRLPTAPEAGATA</sequence>
<dbReference type="eggNOG" id="COG2068">
    <property type="taxonomic scope" value="Bacteria"/>
</dbReference>
<dbReference type="Gene3D" id="3.90.550.10">
    <property type="entry name" value="Spore Coat Polysaccharide Biosynthesis Protein SpsA, Chain A"/>
    <property type="match status" value="1"/>
</dbReference>
<gene>
    <name evidence="3" type="ordered locus">Lcho_2921</name>
</gene>
<evidence type="ECO:0000313" key="4">
    <source>
        <dbReference type="Proteomes" id="UP000001693"/>
    </source>
</evidence>
<dbReference type="STRING" id="395495.Lcho_2921"/>
<dbReference type="Proteomes" id="UP000001693">
    <property type="component" value="Chromosome"/>
</dbReference>
<evidence type="ECO:0000259" key="2">
    <source>
        <dbReference type="Pfam" id="PF12804"/>
    </source>
</evidence>
<proteinExistence type="predicted"/>
<dbReference type="EMBL" id="CP001013">
    <property type="protein sequence ID" value="ACB35186.1"/>
    <property type="molecule type" value="Genomic_DNA"/>
</dbReference>
<dbReference type="InterPro" id="IPR025877">
    <property type="entry name" value="MobA-like_NTP_Trfase"/>
</dbReference>
<dbReference type="Pfam" id="PF12804">
    <property type="entry name" value="NTP_transf_3"/>
    <property type="match status" value="1"/>
</dbReference>
<dbReference type="PANTHER" id="PTHR43777:SF1">
    <property type="entry name" value="MOLYBDENUM COFACTOR CYTIDYLYLTRANSFERASE"/>
    <property type="match status" value="1"/>
</dbReference>
<evidence type="ECO:0000313" key="3">
    <source>
        <dbReference type="EMBL" id="ACB35186.1"/>
    </source>
</evidence>
<accession>B1XYE1</accession>
<dbReference type="KEGG" id="lch:Lcho_2921"/>
<dbReference type="InterPro" id="IPR029044">
    <property type="entry name" value="Nucleotide-diphossugar_trans"/>
</dbReference>